<protein>
    <submittedName>
        <fullName evidence="2">Polyprenyl synthetase family protein</fullName>
    </submittedName>
</protein>
<keyword evidence="1" id="KW-0808">Transferase</keyword>
<dbReference type="GO" id="GO:0004659">
    <property type="term" value="F:prenyltransferase activity"/>
    <property type="evidence" value="ECO:0007669"/>
    <property type="project" value="InterPro"/>
</dbReference>
<dbReference type="AlphaFoldDB" id="A0A4R4T3M2"/>
<dbReference type="Gene3D" id="1.10.600.10">
    <property type="entry name" value="Farnesyl Diphosphate Synthase"/>
    <property type="match status" value="1"/>
</dbReference>
<evidence type="ECO:0000313" key="2">
    <source>
        <dbReference type="EMBL" id="TDC71528.1"/>
    </source>
</evidence>
<dbReference type="SFLD" id="SFLDS00005">
    <property type="entry name" value="Isoprenoid_Synthase_Type_I"/>
    <property type="match status" value="1"/>
</dbReference>
<dbReference type="CDD" id="cd00685">
    <property type="entry name" value="Trans_IPPS_HT"/>
    <property type="match status" value="1"/>
</dbReference>
<dbReference type="OrthoDB" id="4497239at2"/>
<keyword evidence="3" id="KW-1185">Reference proteome</keyword>
<dbReference type="PANTHER" id="PTHR12001:SF86">
    <property type="entry name" value="GERANYLGERANYL DIPHOSPHATE SYNTHASE"/>
    <property type="match status" value="1"/>
</dbReference>
<accession>A0A4R4T3M2</accession>
<evidence type="ECO:0000313" key="3">
    <source>
        <dbReference type="Proteomes" id="UP000295345"/>
    </source>
</evidence>
<reference evidence="2 3" key="1">
    <citation type="submission" date="2019-03" db="EMBL/GenBank/DDBJ databases">
        <title>Draft genome sequences of novel Actinobacteria.</title>
        <authorList>
            <person name="Sahin N."/>
            <person name="Ay H."/>
            <person name="Saygin H."/>
        </authorList>
    </citation>
    <scope>NUCLEOTIDE SEQUENCE [LARGE SCALE GENOMIC DNA]</scope>
    <source>
        <strain evidence="2 3">DSM 41900</strain>
    </source>
</reference>
<dbReference type="SUPFAM" id="SSF48576">
    <property type="entry name" value="Terpenoid synthases"/>
    <property type="match status" value="1"/>
</dbReference>
<evidence type="ECO:0000256" key="1">
    <source>
        <dbReference type="RuleBase" id="RU004466"/>
    </source>
</evidence>
<gene>
    <name evidence="2" type="ORF">E1283_23355</name>
</gene>
<dbReference type="InterPro" id="IPR000092">
    <property type="entry name" value="Polyprenyl_synt"/>
</dbReference>
<feature type="non-terminal residue" evidence="2">
    <location>
        <position position="293"/>
    </location>
</feature>
<sequence length="293" mass="30255">MFGYHMGWWGERGDPCPEAVEGKALRPALVFLGADATGVADEAAEPGAVAVELIHNATLIHDDMMDGDAVRRNRPAVWQVFGSGSAILLGDGLHAGAVDILLRRGGPHAPDAVRLLSGMLMRLVRGQARDLALAARPWHGPEAVGIAEYRAMAADKTASLLGCAAAIGAQLGGAPPTALRTLVQAGEHLGLAFQFVDDLLGVWGPPRATGKQSSSDLARGQKTLPLLTAVGSGTDHGTRLAGMLEDGLPDAAAMARAAELADRAGARSATERAARHHLVLAGRALASLDPPPT</sequence>
<organism evidence="2 3">
    <name type="scientific">Streptomyces hainanensis</name>
    <dbReference type="NCBI Taxonomy" id="402648"/>
    <lineage>
        <taxon>Bacteria</taxon>
        <taxon>Bacillati</taxon>
        <taxon>Actinomycetota</taxon>
        <taxon>Actinomycetes</taxon>
        <taxon>Kitasatosporales</taxon>
        <taxon>Streptomycetaceae</taxon>
        <taxon>Streptomyces</taxon>
    </lineage>
</organism>
<comment type="caution">
    <text evidence="2">The sequence shown here is derived from an EMBL/GenBank/DDBJ whole genome shotgun (WGS) entry which is preliminary data.</text>
</comment>
<comment type="similarity">
    <text evidence="1">Belongs to the FPP/GGPP synthase family.</text>
</comment>
<dbReference type="EMBL" id="SMKI01000277">
    <property type="protein sequence ID" value="TDC71528.1"/>
    <property type="molecule type" value="Genomic_DNA"/>
</dbReference>
<dbReference type="PANTHER" id="PTHR12001">
    <property type="entry name" value="GERANYLGERANYL PYROPHOSPHATE SYNTHASE"/>
    <property type="match status" value="1"/>
</dbReference>
<dbReference type="Proteomes" id="UP000295345">
    <property type="component" value="Unassembled WGS sequence"/>
</dbReference>
<dbReference type="GO" id="GO:0008299">
    <property type="term" value="P:isoprenoid biosynthetic process"/>
    <property type="evidence" value="ECO:0007669"/>
    <property type="project" value="InterPro"/>
</dbReference>
<dbReference type="Pfam" id="PF00348">
    <property type="entry name" value="polyprenyl_synt"/>
    <property type="match status" value="1"/>
</dbReference>
<dbReference type="InterPro" id="IPR008949">
    <property type="entry name" value="Isoprenoid_synthase_dom_sf"/>
</dbReference>
<proteinExistence type="inferred from homology"/>
<name>A0A4R4T3M2_9ACTN</name>